<dbReference type="AlphaFoldDB" id="A0A1E5XWN5"/>
<evidence type="ECO:0008006" key="3">
    <source>
        <dbReference type="Google" id="ProtNLM"/>
    </source>
</evidence>
<dbReference type="SUPFAM" id="SSF53187">
    <property type="entry name" value="Zn-dependent exopeptidases"/>
    <property type="match status" value="1"/>
</dbReference>
<reference evidence="1 2" key="1">
    <citation type="journal article" date="2015" name="Genome Announc.">
        <title>Genome Assemblies of Three Soil-Associated Devosia species: D. insulae, D. limi, and D. soli.</title>
        <authorList>
            <person name="Hassan Y.I."/>
            <person name="Lepp D."/>
            <person name="Zhou T."/>
        </authorList>
    </citation>
    <scope>NUCLEOTIDE SEQUENCE [LARGE SCALE GENOMIC DNA]</scope>
    <source>
        <strain evidence="1 2">DS-56</strain>
    </source>
</reference>
<proteinExistence type="predicted"/>
<comment type="caution">
    <text evidence="1">The sequence shown here is derived from an EMBL/GenBank/DDBJ whole genome shotgun (WGS) entry which is preliminary data.</text>
</comment>
<protein>
    <recommendedName>
        <fullName evidence="3">N-formylglutamate amidohydrolase</fullName>
    </recommendedName>
</protein>
<dbReference type="PIRSF" id="PIRSF029730">
    <property type="entry name" value="UCP029730"/>
    <property type="match status" value="1"/>
</dbReference>
<dbReference type="EMBL" id="LAJE02000044">
    <property type="protein sequence ID" value="OEO32995.1"/>
    <property type="molecule type" value="Genomic_DNA"/>
</dbReference>
<keyword evidence="2" id="KW-1185">Reference proteome</keyword>
<dbReference type="Proteomes" id="UP000095463">
    <property type="component" value="Unassembled WGS sequence"/>
</dbReference>
<evidence type="ECO:0000313" key="2">
    <source>
        <dbReference type="Proteomes" id="UP000095463"/>
    </source>
</evidence>
<gene>
    <name evidence="1" type="ORF">VW23_009015</name>
</gene>
<evidence type="ECO:0000313" key="1">
    <source>
        <dbReference type="EMBL" id="OEO32995.1"/>
    </source>
</evidence>
<organism evidence="1 2">
    <name type="scientific">Devosia insulae DS-56</name>
    <dbReference type="NCBI Taxonomy" id="1116389"/>
    <lineage>
        <taxon>Bacteria</taxon>
        <taxon>Pseudomonadati</taxon>
        <taxon>Pseudomonadota</taxon>
        <taxon>Alphaproteobacteria</taxon>
        <taxon>Hyphomicrobiales</taxon>
        <taxon>Devosiaceae</taxon>
        <taxon>Devosia</taxon>
    </lineage>
</organism>
<dbReference type="Pfam" id="PF05013">
    <property type="entry name" value="FGase"/>
    <property type="match status" value="1"/>
</dbReference>
<dbReference type="Gene3D" id="3.40.630.40">
    <property type="entry name" value="Zn-dependent exopeptidases"/>
    <property type="match status" value="1"/>
</dbReference>
<name>A0A1E5XWN5_9HYPH</name>
<dbReference type="InterPro" id="IPR007709">
    <property type="entry name" value="N-FG_amidohydro"/>
</dbReference>
<accession>A0A1E5XWN5</accession>
<sequence>MVFNAEGRSPFVLACDHASNRFPDRYGDLGLTAHQRLMHVAWDPGAMAVALQLSELLEAPLVASTISRLVIDCNRDHDAPDLIPVVSERTDIPGNKGIGDNERAERIGAYHAPFHAALQDVLDRRKAAGVETVLVTVHSFTPVYKDVPRPWPIGLIHGRDDRFTAALREALAADEAGLEIGWNQPYSALNGVTYTLEHHGDGRALESSMIEIRHNEILEPEGVRLWAARLARCLTAALGSRGGAAAISPTDQNTSVHRRV</sequence>
<dbReference type="InterPro" id="IPR011227">
    <property type="entry name" value="UCP029730"/>
</dbReference>